<evidence type="ECO:0000313" key="1">
    <source>
        <dbReference type="EMBL" id="GMH74162.1"/>
    </source>
</evidence>
<sequence length="206" mass="21685">MSLPMYDSYSPAPPLGDVAPAYYQNSSKAIFEAESRKSGLAALGETVGGSLNVSASQSTLAPKYTPAGSPSGRALARRGLIDDYVRKEIEPIMANAVSYLLLKNPVDMRGALLTYFMSVQGGSSPDMSSSFVAAIGGVDPEAGAKRKKLLAKADGMMTKLTKMVVVAKPDDIIGFLVEKIKAWAEFDQEDNNVDGGSLGTNLAGLK</sequence>
<comment type="caution">
    <text evidence="1">The sequence shown here is derived from an EMBL/GenBank/DDBJ whole genome shotgun (WGS) entry which is preliminary data.</text>
</comment>
<evidence type="ECO:0000313" key="2">
    <source>
        <dbReference type="Proteomes" id="UP001162640"/>
    </source>
</evidence>
<dbReference type="Proteomes" id="UP001162640">
    <property type="component" value="Unassembled WGS sequence"/>
</dbReference>
<dbReference type="AlphaFoldDB" id="A0A9W7ECT3"/>
<accession>A0A9W7ECT3</accession>
<protein>
    <submittedName>
        <fullName evidence="1">Uncharacterized protein</fullName>
    </submittedName>
</protein>
<reference evidence="2" key="1">
    <citation type="journal article" date="2023" name="Commun. Biol.">
        <title>Genome analysis of Parmales, the sister group of diatoms, reveals the evolutionary specialization of diatoms from phago-mixotrophs to photoautotrophs.</title>
        <authorList>
            <person name="Ban H."/>
            <person name="Sato S."/>
            <person name="Yoshikawa S."/>
            <person name="Yamada K."/>
            <person name="Nakamura Y."/>
            <person name="Ichinomiya M."/>
            <person name="Sato N."/>
            <person name="Blanc-Mathieu R."/>
            <person name="Endo H."/>
            <person name="Kuwata A."/>
            <person name="Ogata H."/>
        </authorList>
    </citation>
    <scope>NUCLEOTIDE SEQUENCE [LARGE SCALE GENOMIC DNA]</scope>
</reference>
<proteinExistence type="predicted"/>
<dbReference type="EMBL" id="BLQM01000192">
    <property type="protein sequence ID" value="GMH74162.1"/>
    <property type="molecule type" value="Genomic_DNA"/>
</dbReference>
<gene>
    <name evidence="1" type="ORF">TL16_g06388</name>
</gene>
<organism evidence="1 2">
    <name type="scientific">Triparma laevis f. inornata</name>
    <dbReference type="NCBI Taxonomy" id="1714386"/>
    <lineage>
        <taxon>Eukaryota</taxon>
        <taxon>Sar</taxon>
        <taxon>Stramenopiles</taxon>
        <taxon>Ochrophyta</taxon>
        <taxon>Bolidophyceae</taxon>
        <taxon>Parmales</taxon>
        <taxon>Triparmaceae</taxon>
        <taxon>Triparma</taxon>
    </lineage>
</organism>
<name>A0A9W7ECT3_9STRA</name>